<feature type="chain" id="PRO_5043714145" evidence="8">
    <location>
        <begin position="21"/>
        <end position="906"/>
    </location>
</feature>
<gene>
    <name evidence="10" type="ORF">G3M56_004575</name>
</gene>
<dbReference type="KEGG" id="soa:G3M56_004575"/>
<protein>
    <submittedName>
        <fullName evidence="10">Sulfatase-like hydrolase/transferase</fullName>
    </submittedName>
</protein>
<keyword evidence="6" id="KW-0106">Calcium</keyword>
<keyword evidence="5 10" id="KW-0378">Hydrolase</keyword>
<comment type="cofactor">
    <cofactor evidence="1">
        <name>Ca(2+)</name>
        <dbReference type="ChEBI" id="CHEBI:29108"/>
    </cofactor>
</comment>
<dbReference type="PROSITE" id="PS00523">
    <property type="entry name" value="SULFATASE_1"/>
    <property type="match status" value="1"/>
</dbReference>
<feature type="compositionally biased region" description="Acidic residues" evidence="7">
    <location>
        <begin position="801"/>
        <end position="818"/>
    </location>
</feature>
<keyword evidence="3" id="KW-0479">Metal-binding</keyword>
<dbReference type="Pfam" id="PF00884">
    <property type="entry name" value="Sulfatase"/>
    <property type="match status" value="1"/>
</dbReference>
<sequence length="906" mass="96953">MMRYVVSAALWLLAQGGVLAGSSVLMDFGTVQGAAGGNWNHLGAGTSLADLVDSSGTATTIDLTLRFHGSGAGYGGGAFNSEDPGAPEPFNVKNAYADGLYSNNHTEAGIDITLSELAPNTSYTITFYGGRNDGNWSDADVTVVVGSGDGGKVTHRAACSFVVTSDSSGGIRLNFVDDGSNVSSGANATLAAMSIEEVPNLLPTIGEFLADDYYVAAGDAVTLEWRSDKATSLVIDQGVGDVTGVGVDGSGSFTVNVEQTTTYTLTAANDEGAVTESVRVVVGDPRPNILFFLVDDMGWQDTSVPFHYDGSGNPVRGVYNDRYRTPSMETLAAQGRKFTNAYAYSICSPTRVSIMTGMHAARHHVTTWTHPETPQHTGGNSVAHLDSPADWRMAGMDAADIPLPKMLKQAGYRTIHAGKAHFGPNSEPSGDPRFLGFDVNIAGHGAGGPGSYLGSQNFSGTWRGAPAFWDVPGLDQYHIGNYGQEVFLTEALTLEMNREIERAVADGVPFFAYMSHYAVHVPWTNDERFTANYDGSEPGEPNLGGQELAFATIVEGVDKSLGDIMARLEQLGVADDTLVIFYSDNGSDLRDGREESVLRGYKGTKWEGAFRVPFIVGWAKLDGTNSFQQALPIPANTRDERVINCEDMFSTVAAVAGVAYDHDVDGYDLSPYFRGVEGELRPQQFIQHFPHGHGSDHFVVMRQGDWKIIHEYSNGTTQLFNLADDVGEATDVADQHPELVMSMTRHLIQELERYGAQYSRNVDTGGEIPPKLPNLPAVDVDEDGVADLTEDANQNGLVDPGETDPDNDNTDGDNVPDGDEARLGTDPLDAASRFDVLPIRHADGSIELRWPSAPGATFTIRSSHDLSDWSTVVADAVPAAGAGAVETSYVFAAGESGRRFFQVELN</sequence>
<dbReference type="AlphaFoldDB" id="A0A6B3L8X1"/>
<evidence type="ECO:0000256" key="7">
    <source>
        <dbReference type="SAM" id="MobiDB-lite"/>
    </source>
</evidence>
<keyword evidence="11" id="KW-1185">Reference proteome</keyword>
<proteinExistence type="inferred from homology"/>
<dbReference type="Gene3D" id="3.30.1120.10">
    <property type="match status" value="1"/>
</dbReference>
<dbReference type="PANTHER" id="PTHR42693:SF42">
    <property type="entry name" value="ARYLSULFATASE G"/>
    <property type="match status" value="1"/>
</dbReference>
<evidence type="ECO:0000256" key="8">
    <source>
        <dbReference type="SAM" id="SignalP"/>
    </source>
</evidence>
<evidence type="ECO:0000256" key="3">
    <source>
        <dbReference type="ARBA" id="ARBA00022723"/>
    </source>
</evidence>
<organism evidence="10 11">
    <name type="scientific">Sulfuriroseicoccus oceanibius</name>
    <dbReference type="NCBI Taxonomy" id="2707525"/>
    <lineage>
        <taxon>Bacteria</taxon>
        <taxon>Pseudomonadati</taxon>
        <taxon>Verrucomicrobiota</taxon>
        <taxon>Verrucomicrobiia</taxon>
        <taxon>Verrucomicrobiales</taxon>
        <taxon>Verrucomicrobiaceae</taxon>
        <taxon>Sulfuriroseicoccus</taxon>
    </lineage>
</organism>
<dbReference type="GO" id="GO:0046872">
    <property type="term" value="F:metal ion binding"/>
    <property type="evidence" value="ECO:0007669"/>
    <property type="project" value="UniProtKB-KW"/>
</dbReference>
<dbReference type="InterPro" id="IPR050738">
    <property type="entry name" value="Sulfatase"/>
</dbReference>
<accession>A0A6B3L8X1</accession>
<dbReference type="PANTHER" id="PTHR42693">
    <property type="entry name" value="ARYLSULFATASE FAMILY MEMBER"/>
    <property type="match status" value="1"/>
</dbReference>
<dbReference type="EMBL" id="CP066776">
    <property type="protein sequence ID" value="QQL45862.1"/>
    <property type="molecule type" value="Genomic_DNA"/>
</dbReference>
<feature type="signal peptide" evidence="8">
    <location>
        <begin position="1"/>
        <end position="20"/>
    </location>
</feature>
<dbReference type="GO" id="GO:0004065">
    <property type="term" value="F:arylsulfatase activity"/>
    <property type="evidence" value="ECO:0007669"/>
    <property type="project" value="TreeGrafter"/>
</dbReference>
<dbReference type="RefSeq" id="WP_164364589.1">
    <property type="nucleotide sequence ID" value="NZ_CP066776.1"/>
</dbReference>
<name>A0A6B3L8X1_9BACT</name>
<dbReference type="Gene3D" id="3.40.720.10">
    <property type="entry name" value="Alkaline Phosphatase, subunit A"/>
    <property type="match status" value="1"/>
</dbReference>
<feature type="region of interest" description="Disordered" evidence="7">
    <location>
        <begin position="791"/>
        <end position="827"/>
    </location>
</feature>
<keyword evidence="10" id="KW-0808">Transferase</keyword>
<evidence type="ECO:0000256" key="5">
    <source>
        <dbReference type="ARBA" id="ARBA00022801"/>
    </source>
</evidence>
<evidence type="ECO:0000256" key="4">
    <source>
        <dbReference type="ARBA" id="ARBA00022729"/>
    </source>
</evidence>
<evidence type="ECO:0000256" key="6">
    <source>
        <dbReference type="ARBA" id="ARBA00022837"/>
    </source>
</evidence>
<evidence type="ECO:0000313" key="10">
    <source>
        <dbReference type="EMBL" id="QQL45862.1"/>
    </source>
</evidence>
<dbReference type="SUPFAM" id="SSF53649">
    <property type="entry name" value="Alkaline phosphatase-like"/>
    <property type="match status" value="1"/>
</dbReference>
<feature type="domain" description="Sulfatase N-terminal" evidence="9">
    <location>
        <begin position="287"/>
        <end position="658"/>
    </location>
</feature>
<dbReference type="Proteomes" id="UP000475117">
    <property type="component" value="Chromosome"/>
</dbReference>
<evidence type="ECO:0000256" key="1">
    <source>
        <dbReference type="ARBA" id="ARBA00001913"/>
    </source>
</evidence>
<dbReference type="InterPro" id="IPR000917">
    <property type="entry name" value="Sulfatase_N"/>
</dbReference>
<keyword evidence="4 8" id="KW-0732">Signal</keyword>
<evidence type="ECO:0000259" key="9">
    <source>
        <dbReference type="Pfam" id="PF00884"/>
    </source>
</evidence>
<evidence type="ECO:0000256" key="2">
    <source>
        <dbReference type="ARBA" id="ARBA00008779"/>
    </source>
</evidence>
<evidence type="ECO:0000313" key="11">
    <source>
        <dbReference type="Proteomes" id="UP000475117"/>
    </source>
</evidence>
<dbReference type="GO" id="GO:0016740">
    <property type="term" value="F:transferase activity"/>
    <property type="evidence" value="ECO:0007669"/>
    <property type="project" value="UniProtKB-KW"/>
</dbReference>
<dbReference type="InterPro" id="IPR024607">
    <property type="entry name" value="Sulfatase_CS"/>
</dbReference>
<reference evidence="10 11" key="1">
    <citation type="submission" date="2020-12" db="EMBL/GenBank/DDBJ databases">
        <title>Sulforoseuscoccus oceanibium gen. nov., sp. nov., a representative of the phylum Verrucomicrobia with special cytoplasmic membrane, and proposal of Sulforoseuscoccusaceae fam. nov.</title>
        <authorList>
            <person name="Xi F."/>
        </authorList>
    </citation>
    <scope>NUCLEOTIDE SEQUENCE [LARGE SCALE GENOMIC DNA]</scope>
    <source>
        <strain evidence="10 11">T37</strain>
    </source>
</reference>
<comment type="similarity">
    <text evidence="2">Belongs to the sulfatase family.</text>
</comment>
<dbReference type="InterPro" id="IPR017850">
    <property type="entry name" value="Alkaline_phosphatase_core_sf"/>
</dbReference>